<dbReference type="RefSeq" id="XP_012941365.1">
    <property type="nucleotide sequence ID" value="XM_013085911.2"/>
</dbReference>
<dbReference type="InterPro" id="IPR002557">
    <property type="entry name" value="Chitin-bd_dom"/>
</dbReference>
<reference evidence="5" key="1">
    <citation type="submission" date="2025-08" db="UniProtKB">
        <authorList>
            <consortium name="RefSeq"/>
        </authorList>
    </citation>
    <scope>IDENTIFICATION</scope>
</reference>
<dbReference type="PROSITE" id="PS50940">
    <property type="entry name" value="CHIT_BIND_II"/>
    <property type="match status" value="1"/>
</dbReference>
<evidence type="ECO:0000313" key="5">
    <source>
        <dbReference type="RefSeq" id="XP_012941365.1"/>
    </source>
</evidence>
<accession>A0ABM1A5S1</accession>
<protein>
    <submittedName>
        <fullName evidence="5">Uncharacterized protein LOC106012572</fullName>
    </submittedName>
</protein>
<keyword evidence="2" id="KW-0732">Signal</keyword>
<dbReference type="SUPFAM" id="SSF57625">
    <property type="entry name" value="Invertebrate chitin-binding proteins"/>
    <property type="match status" value="1"/>
</dbReference>
<dbReference type="InterPro" id="IPR036508">
    <property type="entry name" value="Chitin-bd_dom_sf"/>
</dbReference>
<dbReference type="GeneID" id="106012572"/>
<evidence type="ECO:0000256" key="2">
    <source>
        <dbReference type="SAM" id="SignalP"/>
    </source>
</evidence>
<keyword evidence="4" id="KW-1185">Reference proteome</keyword>
<feature type="chain" id="PRO_5046961518" evidence="2">
    <location>
        <begin position="20"/>
        <end position="104"/>
    </location>
</feature>
<dbReference type="SMART" id="SM00494">
    <property type="entry name" value="ChtBD2"/>
    <property type="match status" value="1"/>
</dbReference>
<proteinExistence type="predicted"/>
<evidence type="ECO:0000313" key="4">
    <source>
        <dbReference type="Proteomes" id="UP000694888"/>
    </source>
</evidence>
<dbReference type="Gene3D" id="2.170.140.10">
    <property type="entry name" value="Chitin binding domain"/>
    <property type="match status" value="1"/>
</dbReference>
<feature type="compositionally biased region" description="Basic residues" evidence="1">
    <location>
        <begin position="93"/>
        <end position="104"/>
    </location>
</feature>
<feature type="region of interest" description="Disordered" evidence="1">
    <location>
        <begin position="78"/>
        <end position="104"/>
    </location>
</feature>
<feature type="domain" description="Chitin-binding type-2" evidence="3">
    <location>
        <begin position="25"/>
        <end position="80"/>
    </location>
</feature>
<evidence type="ECO:0000259" key="3">
    <source>
        <dbReference type="PROSITE" id="PS50940"/>
    </source>
</evidence>
<name>A0ABM1A5S1_APLCA</name>
<gene>
    <name evidence="5" type="primary">LOC106012572</name>
</gene>
<feature type="signal peptide" evidence="2">
    <location>
        <begin position="1"/>
        <end position="19"/>
    </location>
</feature>
<dbReference type="Proteomes" id="UP000694888">
    <property type="component" value="Unplaced"/>
</dbReference>
<sequence>MKSLLSFVFLLVLLGVSEGKRKRCITACEGLDDGQYQLCDTCSRFAICSNEVRYEMPCPPGLAWDDKEKKCVESSTTCEGLDLAGPPKDNRQRSRNRKNKASRV</sequence>
<evidence type="ECO:0000256" key="1">
    <source>
        <dbReference type="SAM" id="MobiDB-lite"/>
    </source>
</evidence>
<dbReference type="Pfam" id="PF01607">
    <property type="entry name" value="CBM_14"/>
    <property type="match status" value="1"/>
</dbReference>
<organism evidence="4 5">
    <name type="scientific">Aplysia californica</name>
    <name type="common">California sea hare</name>
    <dbReference type="NCBI Taxonomy" id="6500"/>
    <lineage>
        <taxon>Eukaryota</taxon>
        <taxon>Metazoa</taxon>
        <taxon>Spiralia</taxon>
        <taxon>Lophotrochozoa</taxon>
        <taxon>Mollusca</taxon>
        <taxon>Gastropoda</taxon>
        <taxon>Heterobranchia</taxon>
        <taxon>Euthyneura</taxon>
        <taxon>Tectipleura</taxon>
        <taxon>Aplysiida</taxon>
        <taxon>Aplysioidea</taxon>
        <taxon>Aplysiidae</taxon>
        <taxon>Aplysia</taxon>
    </lineage>
</organism>